<name>A0A934I900_9RHOB</name>
<dbReference type="PANTHER" id="PTHR43547">
    <property type="entry name" value="TWO-COMPONENT HISTIDINE KINASE"/>
    <property type="match status" value="1"/>
</dbReference>
<dbReference type="InterPro" id="IPR003661">
    <property type="entry name" value="HisK_dim/P_dom"/>
</dbReference>
<accession>A0A934I900</accession>
<keyword evidence="8" id="KW-0812">Transmembrane</keyword>
<evidence type="ECO:0000256" key="1">
    <source>
        <dbReference type="ARBA" id="ARBA00000085"/>
    </source>
</evidence>
<comment type="subcellular location">
    <subcellularLocation>
        <location evidence="2">Membrane</location>
    </subcellularLocation>
</comment>
<dbReference type="SUPFAM" id="SSF55785">
    <property type="entry name" value="PYP-like sensor domain (PAS domain)"/>
    <property type="match status" value="1"/>
</dbReference>
<protein>
    <recommendedName>
        <fullName evidence="3">histidine kinase</fullName>
        <ecNumber evidence="3">2.7.13.3</ecNumber>
    </recommendedName>
</protein>
<dbReference type="Gene3D" id="1.10.287.130">
    <property type="match status" value="1"/>
</dbReference>
<evidence type="ECO:0000256" key="2">
    <source>
        <dbReference type="ARBA" id="ARBA00004370"/>
    </source>
</evidence>
<dbReference type="CDD" id="cd00082">
    <property type="entry name" value="HisKA"/>
    <property type="match status" value="1"/>
</dbReference>
<dbReference type="CDD" id="cd00156">
    <property type="entry name" value="REC"/>
    <property type="match status" value="1"/>
</dbReference>
<dbReference type="SMART" id="SM00388">
    <property type="entry name" value="HisKA"/>
    <property type="match status" value="1"/>
</dbReference>
<dbReference type="InterPro" id="IPR003660">
    <property type="entry name" value="HAMP_dom"/>
</dbReference>
<dbReference type="FunFam" id="3.30.565.10:FF:000006">
    <property type="entry name" value="Sensor histidine kinase WalK"/>
    <property type="match status" value="1"/>
</dbReference>
<dbReference type="SUPFAM" id="SSF52172">
    <property type="entry name" value="CheY-like"/>
    <property type="match status" value="1"/>
</dbReference>
<dbReference type="Pfam" id="PF02518">
    <property type="entry name" value="HATPase_c"/>
    <property type="match status" value="1"/>
</dbReference>
<dbReference type="SMART" id="SM00387">
    <property type="entry name" value="HATPase_c"/>
    <property type="match status" value="1"/>
</dbReference>
<dbReference type="SUPFAM" id="SSF47384">
    <property type="entry name" value="Homodimeric domain of signal transducing histidine kinase"/>
    <property type="match status" value="1"/>
</dbReference>
<evidence type="ECO:0000259" key="10">
    <source>
        <dbReference type="PROSITE" id="PS50110"/>
    </source>
</evidence>
<dbReference type="EC" id="2.7.13.3" evidence="3"/>
<dbReference type="EMBL" id="JAEKPD010000001">
    <property type="protein sequence ID" value="MBJ3761286.1"/>
    <property type="molecule type" value="Genomic_DNA"/>
</dbReference>
<dbReference type="CDD" id="cd00130">
    <property type="entry name" value="PAS"/>
    <property type="match status" value="1"/>
</dbReference>
<dbReference type="PROSITE" id="PS50110">
    <property type="entry name" value="RESPONSE_REGULATORY"/>
    <property type="match status" value="1"/>
</dbReference>
<dbReference type="Pfam" id="PF00072">
    <property type="entry name" value="Response_reg"/>
    <property type="match status" value="1"/>
</dbReference>
<evidence type="ECO:0000256" key="3">
    <source>
        <dbReference type="ARBA" id="ARBA00012438"/>
    </source>
</evidence>
<proteinExistence type="predicted"/>
<keyword evidence="4 7" id="KW-0597">Phosphoprotein</keyword>
<reference evidence="13" key="1">
    <citation type="submission" date="2020-12" db="EMBL/GenBank/DDBJ databases">
        <title>Bacterial taxonomy.</title>
        <authorList>
            <person name="Pan X."/>
        </authorList>
    </citation>
    <scope>NUCLEOTIDE SEQUENCE</scope>
    <source>
        <strain evidence="13">KCTC 52957</strain>
    </source>
</reference>
<dbReference type="InterPro" id="IPR000014">
    <property type="entry name" value="PAS"/>
</dbReference>
<dbReference type="NCBIfam" id="TIGR00229">
    <property type="entry name" value="sensory_box"/>
    <property type="match status" value="1"/>
</dbReference>
<evidence type="ECO:0000259" key="9">
    <source>
        <dbReference type="PROSITE" id="PS50109"/>
    </source>
</evidence>
<feature type="modified residue" description="4-aspartylphosphate" evidence="7">
    <location>
        <position position="814"/>
    </location>
</feature>
<evidence type="ECO:0000256" key="5">
    <source>
        <dbReference type="ARBA" id="ARBA00022679"/>
    </source>
</evidence>
<dbReference type="Gene3D" id="3.30.450.20">
    <property type="entry name" value="PAS domain"/>
    <property type="match status" value="1"/>
</dbReference>
<dbReference type="SUPFAM" id="SSF55874">
    <property type="entry name" value="ATPase domain of HSP90 chaperone/DNA topoisomerase II/histidine kinase"/>
    <property type="match status" value="1"/>
</dbReference>
<dbReference type="InterPro" id="IPR005467">
    <property type="entry name" value="His_kinase_dom"/>
</dbReference>
<evidence type="ECO:0000256" key="4">
    <source>
        <dbReference type="ARBA" id="ARBA00022553"/>
    </source>
</evidence>
<dbReference type="PANTHER" id="PTHR43547:SF2">
    <property type="entry name" value="HYBRID SIGNAL TRANSDUCTION HISTIDINE KINASE C"/>
    <property type="match status" value="1"/>
</dbReference>
<dbReference type="InterPro" id="IPR036890">
    <property type="entry name" value="HATPase_C_sf"/>
</dbReference>
<dbReference type="Proteomes" id="UP000642488">
    <property type="component" value="Unassembled WGS sequence"/>
</dbReference>
<evidence type="ECO:0000313" key="14">
    <source>
        <dbReference type="Proteomes" id="UP000642488"/>
    </source>
</evidence>
<dbReference type="PROSITE" id="PS50113">
    <property type="entry name" value="PAC"/>
    <property type="match status" value="1"/>
</dbReference>
<evidence type="ECO:0000256" key="7">
    <source>
        <dbReference type="PROSITE-ProRule" id="PRU00169"/>
    </source>
</evidence>
<dbReference type="PROSITE" id="PS50109">
    <property type="entry name" value="HIS_KIN"/>
    <property type="match status" value="1"/>
</dbReference>
<dbReference type="RefSeq" id="WP_198914465.1">
    <property type="nucleotide sequence ID" value="NZ_JAEKPD010000001.1"/>
</dbReference>
<sequence>MDTEGHITRTQRQAERRTLAKALGIVVAPLLAAAFLAWMVMQDSAARLDAVQVQMRLIAASDEASQIVSELQRERGRSSGFLSSGGTEFGPELAIQRAATDVVLSAGNGVGALVDLGATGRDDIDADLDLRVAADRASQLVSRLPDIRGQVDALTLDRPGMMAFYTEIIDALLTITDLTTLASTATPGERLGVLDALLQQAIEFAGQERAAGSSALTADTPSERILTNLSRLEARQEVLLERFRRLAPADLVEELDGVLDSPAARARDSMRSVFETRTKILPAAGNAWFATTTDVIDQLAALSSTIRSAQQTEIADARAAIQARHLTALTVATIALVVSLGFAIWQSRAFVRPIRNLAISLRRLADGHEKIEVEGTDRDDLVGLLGRSVARLVALGSERFEDLLSHAPIATSIENLDGTKIRHNPAMARFLNVEPEFLKERHLADFMSKEDRTRAEGERDAFLEGGQDTHQLELMFHRPDGSIVWGNMTRIFVRGTGSMSDFVIMQVLDVTEAKQIEIAKTNFVSTVSHELRTPLTSVSSAVGMLHGQARDGGDQMQLRLLDIASTNCRRLLTLINDLLDVDRLSQGGVTLSMEREDIGLIVEGALSELEPYARDLGVTIRFTRPDRAYFSRTDKDRVTQVLANLISNAAKFSPAGSQVDLKLDHADTDMIRVSVTDRGPGISDAFASQIFGRFKQQDGSISRSHGGSGIGLHISHGLIEQLGGDIGFHNNEGGGATFWFTLPSMGEIDRTGTHRRRAAPNRNLPHVLHVEDDPNFAELLHNVLDGRAELTHARSFAAGKACLASDAYDLVLLDWELPDGSGLDLLDDPALSSSSIPVIGLSANADAIRPARAELNILKSKMSLEEIGEIILRVIGRRAQTRAETEMRKTG</sequence>
<keyword evidence="6" id="KW-0418">Kinase</keyword>
<dbReference type="PROSITE" id="PS50885">
    <property type="entry name" value="HAMP"/>
    <property type="match status" value="1"/>
</dbReference>
<dbReference type="InterPro" id="IPR003594">
    <property type="entry name" value="HATPase_dom"/>
</dbReference>
<comment type="catalytic activity">
    <reaction evidence="1">
        <text>ATP + protein L-histidine = ADP + protein N-phospho-L-histidine.</text>
        <dbReference type="EC" id="2.7.13.3"/>
    </reaction>
</comment>
<keyword evidence="8" id="KW-1133">Transmembrane helix</keyword>
<dbReference type="GO" id="GO:0016020">
    <property type="term" value="C:membrane"/>
    <property type="evidence" value="ECO:0007669"/>
    <property type="project" value="UniProtKB-SubCell"/>
</dbReference>
<gene>
    <name evidence="13" type="ORF">ILP92_00785</name>
</gene>
<comment type="caution">
    <text evidence="13">The sequence shown here is derived from an EMBL/GenBank/DDBJ whole genome shotgun (WGS) entry which is preliminary data.</text>
</comment>
<feature type="domain" description="Histidine kinase" evidence="9">
    <location>
        <begin position="526"/>
        <end position="746"/>
    </location>
</feature>
<dbReference type="InterPro" id="IPR036097">
    <property type="entry name" value="HisK_dim/P_sf"/>
</dbReference>
<keyword evidence="5" id="KW-0808">Transferase</keyword>
<dbReference type="InterPro" id="IPR000700">
    <property type="entry name" value="PAS-assoc_C"/>
</dbReference>
<evidence type="ECO:0000256" key="8">
    <source>
        <dbReference type="SAM" id="Phobius"/>
    </source>
</evidence>
<dbReference type="Gene3D" id="3.40.50.2300">
    <property type="match status" value="1"/>
</dbReference>
<dbReference type="SMART" id="SM00448">
    <property type="entry name" value="REC"/>
    <property type="match status" value="1"/>
</dbReference>
<organism evidence="13 14">
    <name type="scientific">Palleronia pontilimi</name>
    <dbReference type="NCBI Taxonomy" id="1964209"/>
    <lineage>
        <taxon>Bacteria</taxon>
        <taxon>Pseudomonadati</taxon>
        <taxon>Pseudomonadota</taxon>
        <taxon>Alphaproteobacteria</taxon>
        <taxon>Rhodobacterales</taxon>
        <taxon>Roseobacteraceae</taxon>
        <taxon>Palleronia</taxon>
    </lineage>
</organism>
<dbReference type="InterPro" id="IPR001789">
    <property type="entry name" value="Sig_transdc_resp-reg_receiver"/>
</dbReference>
<feature type="domain" description="Response regulatory" evidence="10">
    <location>
        <begin position="766"/>
        <end position="875"/>
    </location>
</feature>
<dbReference type="Gene3D" id="3.30.565.10">
    <property type="entry name" value="Histidine kinase-like ATPase, C-terminal domain"/>
    <property type="match status" value="1"/>
</dbReference>
<evidence type="ECO:0000313" key="13">
    <source>
        <dbReference type="EMBL" id="MBJ3761286.1"/>
    </source>
</evidence>
<dbReference type="PRINTS" id="PR00344">
    <property type="entry name" value="BCTRLSENSOR"/>
</dbReference>
<dbReference type="InterPro" id="IPR011006">
    <property type="entry name" value="CheY-like_superfamily"/>
</dbReference>
<dbReference type="Gene3D" id="6.10.340.10">
    <property type="match status" value="1"/>
</dbReference>
<evidence type="ECO:0000259" key="12">
    <source>
        <dbReference type="PROSITE" id="PS50885"/>
    </source>
</evidence>
<dbReference type="InterPro" id="IPR035965">
    <property type="entry name" value="PAS-like_dom_sf"/>
</dbReference>
<feature type="domain" description="PAC" evidence="11">
    <location>
        <begin position="470"/>
        <end position="522"/>
    </location>
</feature>
<keyword evidence="14" id="KW-1185">Reference proteome</keyword>
<dbReference type="Pfam" id="PF13426">
    <property type="entry name" value="PAS_9"/>
    <property type="match status" value="1"/>
</dbReference>
<dbReference type="InterPro" id="IPR013587">
    <property type="entry name" value="Nitrate/nitrite_sensing"/>
</dbReference>
<dbReference type="InterPro" id="IPR004358">
    <property type="entry name" value="Sig_transdc_His_kin-like_C"/>
</dbReference>
<feature type="transmembrane region" description="Helical" evidence="8">
    <location>
        <begin position="19"/>
        <end position="41"/>
    </location>
</feature>
<dbReference type="Pfam" id="PF00512">
    <property type="entry name" value="HisKA"/>
    <property type="match status" value="1"/>
</dbReference>
<evidence type="ECO:0000259" key="11">
    <source>
        <dbReference type="PROSITE" id="PS50113"/>
    </source>
</evidence>
<keyword evidence="8" id="KW-0472">Membrane</keyword>
<dbReference type="Pfam" id="PF08376">
    <property type="entry name" value="NIT"/>
    <property type="match status" value="1"/>
</dbReference>
<evidence type="ECO:0000256" key="6">
    <source>
        <dbReference type="ARBA" id="ARBA00022777"/>
    </source>
</evidence>
<dbReference type="AlphaFoldDB" id="A0A934I900"/>
<dbReference type="GO" id="GO:0000155">
    <property type="term" value="F:phosphorelay sensor kinase activity"/>
    <property type="evidence" value="ECO:0007669"/>
    <property type="project" value="InterPro"/>
</dbReference>
<feature type="domain" description="HAMP" evidence="12">
    <location>
        <begin position="348"/>
        <end position="401"/>
    </location>
</feature>